<dbReference type="InterPro" id="IPR050266">
    <property type="entry name" value="AB_hydrolase_sf"/>
</dbReference>
<dbReference type="Pfam" id="PF12697">
    <property type="entry name" value="Abhydrolase_6"/>
    <property type="match status" value="1"/>
</dbReference>
<dbReference type="AlphaFoldDB" id="A0A973VYI7"/>
<protein>
    <submittedName>
        <fullName evidence="3">Alpha/beta hydrolase</fullName>
    </submittedName>
</protein>
<dbReference type="GO" id="GO:0016787">
    <property type="term" value="F:hydrolase activity"/>
    <property type="evidence" value="ECO:0007669"/>
    <property type="project" value="UniProtKB-KW"/>
</dbReference>
<proteinExistence type="predicted"/>
<feature type="domain" description="AB hydrolase-1" evidence="2">
    <location>
        <begin position="32"/>
        <end position="291"/>
    </location>
</feature>
<evidence type="ECO:0000313" key="4">
    <source>
        <dbReference type="EMBL" id="WXC77784.1"/>
    </source>
</evidence>
<reference evidence="4" key="3">
    <citation type="submission" date="2024-03" db="EMBL/GenBank/DDBJ databases">
        <authorList>
            <person name="Bromfield E.S.P."/>
            <person name="Cloutier S."/>
        </authorList>
    </citation>
    <scope>NUCLEOTIDE SEQUENCE</scope>
    <source>
        <strain evidence="4">5S5</strain>
    </source>
</reference>
<gene>
    <name evidence="3" type="ORF">HAP48_014655</name>
    <name evidence="4" type="ORF">WDK88_30760</name>
</gene>
<dbReference type="InterPro" id="IPR029058">
    <property type="entry name" value="AB_hydrolase_fold"/>
</dbReference>
<dbReference type="GO" id="GO:0016020">
    <property type="term" value="C:membrane"/>
    <property type="evidence" value="ECO:0007669"/>
    <property type="project" value="TreeGrafter"/>
</dbReference>
<evidence type="ECO:0000313" key="5">
    <source>
        <dbReference type="Proteomes" id="UP001432046"/>
    </source>
</evidence>
<dbReference type="PANTHER" id="PTHR43798:SF31">
    <property type="entry name" value="AB HYDROLASE SUPERFAMILY PROTEIN YCLE"/>
    <property type="match status" value="1"/>
</dbReference>
<dbReference type="RefSeq" id="WP_166203717.1">
    <property type="nucleotide sequence ID" value="NZ_CP088285.1"/>
</dbReference>
<keyword evidence="5" id="KW-1185">Reference proteome</keyword>
<keyword evidence="1 3" id="KW-0378">Hydrolase</keyword>
<name>A0A973VYI7_9BRAD</name>
<accession>A0A973VYI7</accession>
<evidence type="ECO:0000256" key="1">
    <source>
        <dbReference type="ARBA" id="ARBA00022801"/>
    </source>
</evidence>
<dbReference type="InterPro" id="IPR000073">
    <property type="entry name" value="AB_hydrolase_1"/>
</dbReference>
<sequence>MTQPQRFLVGDADAPIAVVRWGEPVSGKPPALLLHGTGFVAEVWTEVAEALAADHTVYALDRRGHGLSHKPAADCYHFQDFAEDLCMVVERLDLHDIYGIGHSAGATDLLLATKLMPDRFARLFVTEPTVMDPHAPRTGGLSEMSSASVQGALRRRAEFDSADALFQRLRTAPAFAPWTERSLWAYVHHGFAILDDGRVRLRCTPEIESALLLPIVQAMEQIYTGDARGNPFPWLSEITCPVCIATTEQSGSVYKLMADRAAALIPHASRWTFDGVGHCVAQEAPELKVAAVRTFARRAD</sequence>
<dbReference type="Gene3D" id="3.40.50.1820">
    <property type="entry name" value="alpha/beta hydrolase"/>
    <property type="match status" value="1"/>
</dbReference>
<reference evidence="4" key="2">
    <citation type="journal article" date="2021" name="Int. J. Syst. Evol. Microbiol.">
        <title>Bradyrhizobium septentrionale sp. nov. (sv. septentrionale) and Bradyrhizobium quebecense sp. nov. (sv. septentrionale) associated with legumes native to Canada possess rearranged symbiosis genes and numerous insertion sequences.</title>
        <authorList>
            <person name="Bromfield E.S.P."/>
            <person name="Cloutier S."/>
        </authorList>
    </citation>
    <scope>NUCLEOTIDE SEQUENCE</scope>
    <source>
        <strain evidence="4">5S5</strain>
    </source>
</reference>
<reference evidence="3" key="1">
    <citation type="submission" date="2020-06" db="EMBL/GenBank/DDBJ databases">
        <title>Whole Genome Sequence of Bradyrhizobium sp. Strain 1S1.</title>
        <authorList>
            <person name="Bromfield E.S.P."/>
            <person name="Cloutier S."/>
        </authorList>
    </citation>
    <scope>NUCLEOTIDE SEQUENCE [LARGE SCALE GENOMIC DNA]</scope>
    <source>
        <strain evidence="3">1S1</strain>
    </source>
</reference>
<dbReference type="Proteomes" id="UP001432046">
    <property type="component" value="Chromosome"/>
</dbReference>
<evidence type="ECO:0000313" key="3">
    <source>
        <dbReference type="EMBL" id="NVI44163.1"/>
    </source>
</evidence>
<dbReference type="PANTHER" id="PTHR43798">
    <property type="entry name" value="MONOACYLGLYCEROL LIPASE"/>
    <property type="match status" value="1"/>
</dbReference>
<dbReference type="EMBL" id="JAAOLE020000001">
    <property type="protein sequence ID" value="NVI44163.1"/>
    <property type="molecule type" value="Genomic_DNA"/>
</dbReference>
<organism evidence="3">
    <name type="scientific">Bradyrhizobium septentrionale</name>
    <dbReference type="NCBI Taxonomy" id="1404411"/>
    <lineage>
        <taxon>Bacteria</taxon>
        <taxon>Pseudomonadati</taxon>
        <taxon>Pseudomonadota</taxon>
        <taxon>Alphaproteobacteria</taxon>
        <taxon>Hyphomicrobiales</taxon>
        <taxon>Nitrobacteraceae</taxon>
        <taxon>Bradyrhizobium</taxon>
    </lineage>
</organism>
<dbReference type="SUPFAM" id="SSF53474">
    <property type="entry name" value="alpha/beta-Hydrolases"/>
    <property type="match status" value="1"/>
</dbReference>
<dbReference type="EMBL" id="CP147711">
    <property type="protein sequence ID" value="WXC77784.1"/>
    <property type="molecule type" value="Genomic_DNA"/>
</dbReference>
<evidence type="ECO:0000259" key="2">
    <source>
        <dbReference type="Pfam" id="PF12697"/>
    </source>
</evidence>